<evidence type="ECO:0000256" key="4">
    <source>
        <dbReference type="ARBA" id="ARBA00022723"/>
    </source>
</evidence>
<feature type="signal peptide" evidence="7">
    <location>
        <begin position="1"/>
        <end position="26"/>
    </location>
</feature>
<evidence type="ECO:0000256" key="1">
    <source>
        <dbReference type="ARBA" id="ARBA00004196"/>
    </source>
</evidence>
<evidence type="ECO:0000256" key="2">
    <source>
        <dbReference type="ARBA" id="ARBA00011028"/>
    </source>
</evidence>
<comment type="similarity">
    <text evidence="2 6">Belongs to the bacterial solute-binding protein 9 family.</text>
</comment>
<dbReference type="Gene3D" id="3.40.50.1980">
    <property type="entry name" value="Nitrogenase molybdenum iron protein domain"/>
    <property type="match status" value="2"/>
</dbReference>
<dbReference type="AlphaFoldDB" id="A0A7T5UGC4"/>
<proteinExistence type="inferred from homology"/>
<comment type="subcellular location">
    <subcellularLocation>
        <location evidence="1">Cell envelope</location>
    </subcellularLocation>
</comment>
<dbReference type="EMBL" id="CP066681">
    <property type="protein sequence ID" value="QQG36124.1"/>
    <property type="molecule type" value="Genomic_DNA"/>
</dbReference>
<sequence length="328" mass="35417">MKKILIISLCVAGLAGLGLHSLHSWAATPDRTSGRPQIVTTTAQVADAVRAVTGDLAQVESLMGEGVDPHLYRPTRSDIMKLKAADIVFYNGLHLEGQMVELLEKLTKEKPVFAIAAMLPSNRLLDGPNGHDPHIWMNAQNWISASDGIALALSGLHPQHQETYMQNARDYSAKLEELDIYIRESFSRLPVKSRILVTAHDAFAYLGEAYGLQVTGIQGISTESEAGLKKIEELVDLLVENRIPAVFIESSVSDRNIRALIEGAAARGHQVKIGGTLYSDAMGATGTYEGTYIGMMDHNATTISRALGAATPPQGLQGKLSLASNQHE</sequence>
<organism evidence="8 9">
    <name type="scientific">Micavibrio aeruginosavorus</name>
    <dbReference type="NCBI Taxonomy" id="349221"/>
    <lineage>
        <taxon>Bacteria</taxon>
        <taxon>Pseudomonadati</taxon>
        <taxon>Bdellovibrionota</taxon>
        <taxon>Bdellovibrionia</taxon>
        <taxon>Bdellovibrionales</taxon>
        <taxon>Pseudobdellovibrionaceae</taxon>
        <taxon>Micavibrio</taxon>
    </lineage>
</organism>
<dbReference type="InterPro" id="IPR006128">
    <property type="entry name" value="Lipoprotein_PsaA-like"/>
</dbReference>
<evidence type="ECO:0000256" key="6">
    <source>
        <dbReference type="RuleBase" id="RU003512"/>
    </source>
</evidence>
<evidence type="ECO:0000256" key="7">
    <source>
        <dbReference type="SAM" id="SignalP"/>
    </source>
</evidence>
<evidence type="ECO:0000256" key="3">
    <source>
        <dbReference type="ARBA" id="ARBA00022448"/>
    </source>
</evidence>
<dbReference type="Proteomes" id="UP000595362">
    <property type="component" value="Chromosome"/>
</dbReference>
<dbReference type="PRINTS" id="PR00690">
    <property type="entry name" value="ADHESNFAMILY"/>
</dbReference>
<dbReference type="InterPro" id="IPR050492">
    <property type="entry name" value="Bact_metal-bind_prot9"/>
</dbReference>
<dbReference type="InterPro" id="IPR006129">
    <property type="entry name" value="AdhesinB"/>
</dbReference>
<keyword evidence="5 7" id="KW-0732">Signal</keyword>
<dbReference type="GO" id="GO:0030001">
    <property type="term" value="P:metal ion transport"/>
    <property type="evidence" value="ECO:0007669"/>
    <property type="project" value="InterPro"/>
</dbReference>
<dbReference type="PRINTS" id="PR00691">
    <property type="entry name" value="ADHESINB"/>
</dbReference>
<dbReference type="GO" id="GO:0030313">
    <property type="term" value="C:cell envelope"/>
    <property type="evidence" value="ECO:0007669"/>
    <property type="project" value="UniProtKB-SubCell"/>
</dbReference>
<keyword evidence="3 6" id="KW-0813">Transport</keyword>
<feature type="chain" id="PRO_5032959419" evidence="7">
    <location>
        <begin position="27"/>
        <end position="328"/>
    </location>
</feature>
<evidence type="ECO:0000313" key="9">
    <source>
        <dbReference type="Proteomes" id="UP000595362"/>
    </source>
</evidence>
<protein>
    <submittedName>
        <fullName evidence="8">Zinc ABC transporter substrate-binding protein</fullName>
    </submittedName>
</protein>
<gene>
    <name evidence="8" type="ORF">HYS17_11645</name>
</gene>
<evidence type="ECO:0000313" key="8">
    <source>
        <dbReference type="EMBL" id="QQG36124.1"/>
    </source>
</evidence>
<keyword evidence="4" id="KW-0479">Metal-binding</keyword>
<evidence type="ECO:0000256" key="5">
    <source>
        <dbReference type="ARBA" id="ARBA00022729"/>
    </source>
</evidence>
<reference evidence="8 9" key="1">
    <citation type="submission" date="2020-07" db="EMBL/GenBank/DDBJ databases">
        <title>Huge and variable diversity of episymbiotic CPR bacteria and DPANN archaea in groundwater ecosystems.</title>
        <authorList>
            <person name="He C.Y."/>
            <person name="Keren R."/>
            <person name="Whittaker M."/>
            <person name="Farag I.F."/>
            <person name="Doudna J."/>
            <person name="Cate J.H.D."/>
            <person name="Banfield J.F."/>
        </authorList>
    </citation>
    <scope>NUCLEOTIDE SEQUENCE [LARGE SCALE GENOMIC DNA]</scope>
    <source>
        <strain evidence="8">NC_groundwater_70_Ag_B-0.1um_54_66</strain>
    </source>
</reference>
<accession>A0A7T5UGC4</accession>
<dbReference type="Pfam" id="PF01297">
    <property type="entry name" value="ZnuA"/>
    <property type="match status" value="1"/>
</dbReference>
<dbReference type="SUPFAM" id="SSF53807">
    <property type="entry name" value="Helical backbone' metal receptor"/>
    <property type="match status" value="1"/>
</dbReference>
<dbReference type="GO" id="GO:0007155">
    <property type="term" value="P:cell adhesion"/>
    <property type="evidence" value="ECO:0007669"/>
    <property type="project" value="InterPro"/>
</dbReference>
<dbReference type="PANTHER" id="PTHR42953:SF1">
    <property type="entry name" value="METAL-BINDING PROTEIN HI_0362-RELATED"/>
    <property type="match status" value="1"/>
</dbReference>
<name>A0A7T5UGC4_9BACT</name>
<dbReference type="InterPro" id="IPR006127">
    <property type="entry name" value="ZnuA-like"/>
</dbReference>
<dbReference type="PANTHER" id="PTHR42953">
    <property type="entry name" value="HIGH-AFFINITY ZINC UPTAKE SYSTEM PROTEIN ZNUA-RELATED"/>
    <property type="match status" value="1"/>
</dbReference>
<dbReference type="GO" id="GO:0046872">
    <property type="term" value="F:metal ion binding"/>
    <property type="evidence" value="ECO:0007669"/>
    <property type="project" value="UniProtKB-KW"/>
</dbReference>